<feature type="domain" description="VapC45 PIN like" evidence="1">
    <location>
        <begin position="1"/>
        <end position="73"/>
    </location>
</feature>
<evidence type="ECO:0000259" key="1">
    <source>
        <dbReference type="Pfam" id="PF18478"/>
    </source>
</evidence>
<dbReference type="RefSeq" id="WP_092833759.1">
    <property type="nucleotide sequence ID" value="NZ_FNJL01000008.1"/>
</dbReference>
<dbReference type="AlphaFoldDB" id="A0A1H0QMQ7"/>
<protein>
    <recommendedName>
        <fullName evidence="1">VapC45 PIN like domain-containing protein</fullName>
    </recommendedName>
</protein>
<dbReference type="OrthoDB" id="6956264at2"/>
<accession>A0A1H0QMQ7</accession>
<dbReference type="InterPro" id="IPR041375">
    <property type="entry name" value="VapC45_PIN-like"/>
</dbReference>
<dbReference type="Pfam" id="PF18478">
    <property type="entry name" value="PIN_10"/>
    <property type="match status" value="1"/>
</dbReference>
<name>A0A1H0QMQ7_9BURK</name>
<dbReference type="Proteomes" id="UP000199317">
    <property type="component" value="Unassembled WGS sequence"/>
</dbReference>
<proteinExistence type="predicted"/>
<evidence type="ECO:0000313" key="2">
    <source>
        <dbReference type="EMBL" id="SDP18355.1"/>
    </source>
</evidence>
<reference evidence="3" key="1">
    <citation type="submission" date="2016-10" db="EMBL/GenBank/DDBJ databases">
        <authorList>
            <person name="Varghese N."/>
            <person name="Submissions S."/>
        </authorList>
    </citation>
    <scope>NUCLEOTIDE SEQUENCE [LARGE SCALE GENOMIC DNA]</scope>
    <source>
        <strain evidence="3">DSM 17101</strain>
    </source>
</reference>
<gene>
    <name evidence="2" type="ORF">SAMN04489708_108173</name>
</gene>
<organism evidence="2 3">
    <name type="scientific">Paracidovorax cattleyae</name>
    <dbReference type="NCBI Taxonomy" id="80868"/>
    <lineage>
        <taxon>Bacteria</taxon>
        <taxon>Pseudomonadati</taxon>
        <taxon>Pseudomonadota</taxon>
        <taxon>Betaproteobacteria</taxon>
        <taxon>Burkholderiales</taxon>
        <taxon>Comamonadaceae</taxon>
        <taxon>Paracidovorax</taxon>
    </lineage>
</organism>
<dbReference type="EMBL" id="FNJL01000008">
    <property type="protein sequence ID" value="SDP18355.1"/>
    <property type="molecule type" value="Genomic_DNA"/>
</dbReference>
<keyword evidence="3" id="KW-1185">Reference proteome</keyword>
<evidence type="ECO:0000313" key="3">
    <source>
        <dbReference type="Proteomes" id="UP000199317"/>
    </source>
</evidence>
<sequence>MNFLFDNNMPPGKWVAGIASISNARFADNQMGEIVHLSERFKPNTPDVERLEVLGQERGQWTIISQDAFRKRNGTGKFKQI</sequence>